<evidence type="ECO:0000256" key="1">
    <source>
        <dbReference type="SAM" id="Coils"/>
    </source>
</evidence>
<name>A0A846QFF8_9BACT</name>
<dbReference type="RefSeq" id="WP_425338077.1">
    <property type="nucleotide sequence ID" value="NZ_JAATJA010000001.1"/>
</dbReference>
<dbReference type="Proteomes" id="UP000580856">
    <property type="component" value="Unassembled WGS sequence"/>
</dbReference>
<sequence length="218" mass="24780">MNRKPGIAELKECLEQCFAEQAAFVAAWHEAEPDDIAVPEGEATPATLRALVAREHLRNYRLWHVEDEARRKDVDAEVIARCKREIDGLNQSRNDHMERVDACVVELVSGLLPQDAAERYNTETIGAALDRLSIISLKIFHMREQTLRSDVNAEHVTSCERKLAVLREQREDLMRSVVELVDEYAAGTKRPKVYYQFKMYNDPSLNPALYGAARAASK</sequence>
<dbReference type="Pfam" id="PF14063">
    <property type="entry name" value="DUF4254"/>
    <property type="match status" value="1"/>
</dbReference>
<gene>
    <name evidence="2" type="ORF">GGQ74_000611</name>
</gene>
<proteinExistence type="predicted"/>
<evidence type="ECO:0000313" key="3">
    <source>
        <dbReference type="Proteomes" id="UP000580856"/>
    </source>
</evidence>
<protein>
    <recommendedName>
        <fullName evidence="4">DUF4254 domain-containing protein</fullName>
    </recommendedName>
</protein>
<keyword evidence="3" id="KW-1185">Reference proteome</keyword>
<organism evidence="2 3">
    <name type="scientific">Desulfobaculum xiamenense</name>
    <dbReference type="NCBI Taxonomy" id="995050"/>
    <lineage>
        <taxon>Bacteria</taxon>
        <taxon>Pseudomonadati</taxon>
        <taxon>Thermodesulfobacteriota</taxon>
        <taxon>Desulfovibrionia</taxon>
        <taxon>Desulfovibrionales</taxon>
        <taxon>Desulfovibrionaceae</taxon>
        <taxon>Desulfobaculum</taxon>
    </lineage>
</organism>
<feature type="coiled-coil region" evidence="1">
    <location>
        <begin position="156"/>
        <end position="183"/>
    </location>
</feature>
<dbReference type="AlphaFoldDB" id="A0A846QFF8"/>
<reference evidence="2 3" key="1">
    <citation type="submission" date="2020-03" db="EMBL/GenBank/DDBJ databases">
        <title>Genomic Encyclopedia of Type Strains, Phase IV (KMG-IV): sequencing the most valuable type-strain genomes for metagenomic binning, comparative biology and taxonomic classification.</title>
        <authorList>
            <person name="Goeker M."/>
        </authorList>
    </citation>
    <scope>NUCLEOTIDE SEQUENCE [LARGE SCALE GENOMIC DNA]</scope>
    <source>
        <strain evidence="2 3">DSM 24233</strain>
    </source>
</reference>
<evidence type="ECO:0000313" key="2">
    <source>
        <dbReference type="EMBL" id="NJB66971.1"/>
    </source>
</evidence>
<evidence type="ECO:0008006" key="4">
    <source>
        <dbReference type="Google" id="ProtNLM"/>
    </source>
</evidence>
<keyword evidence="1" id="KW-0175">Coiled coil</keyword>
<accession>A0A846QFF8</accession>
<dbReference type="InterPro" id="IPR025350">
    <property type="entry name" value="DUF4254"/>
</dbReference>
<comment type="caution">
    <text evidence="2">The sequence shown here is derived from an EMBL/GenBank/DDBJ whole genome shotgun (WGS) entry which is preliminary data.</text>
</comment>
<dbReference type="EMBL" id="JAATJA010000001">
    <property type="protein sequence ID" value="NJB66971.1"/>
    <property type="molecule type" value="Genomic_DNA"/>
</dbReference>